<evidence type="ECO:0000313" key="6">
    <source>
        <dbReference type="EMBL" id="GAA5184781.1"/>
    </source>
</evidence>
<dbReference type="InterPro" id="IPR005158">
    <property type="entry name" value="BTAD"/>
</dbReference>
<feature type="DNA-binding region" description="OmpR/PhoB-type" evidence="3">
    <location>
        <begin position="1"/>
        <end position="107"/>
    </location>
</feature>
<dbReference type="InterPro" id="IPR001867">
    <property type="entry name" value="OmpR/PhoB-type_DNA-bd"/>
</dbReference>
<dbReference type="PANTHER" id="PTHR47691">
    <property type="entry name" value="REGULATOR-RELATED"/>
    <property type="match status" value="1"/>
</dbReference>
<evidence type="ECO:0000313" key="7">
    <source>
        <dbReference type="Proteomes" id="UP001501570"/>
    </source>
</evidence>
<reference evidence="7" key="1">
    <citation type="journal article" date="2019" name="Int. J. Syst. Evol. Microbiol.">
        <title>The Global Catalogue of Microorganisms (GCM) 10K type strain sequencing project: providing services to taxonomists for standard genome sequencing and annotation.</title>
        <authorList>
            <consortium name="The Broad Institute Genomics Platform"/>
            <consortium name="The Broad Institute Genome Sequencing Center for Infectious Disease"/>
            <person name="Wu L."/>
            <person name="Ma J."/>
        </authorList>
    </citation>
    <scope>NUCLEOTIDE SEQUENCE [LARGE SCALE GENOMIC DNA]</scope>
    <source>
        <strain evidence="7">JCM 18304</strain>
    </source>
</reference>
<comment type="similarity">
    <text evidence="1">Belongs to the AfsR/DnrI/RedD regulatory family.</text>
</comment>
<organism evidence="6 7">
    <name type="scientific">Rugosimonospora acidiphila</name>
    <dbReference type="NCBI Taxonomy" id="556531"/>
    <lineage>
        <taxon>Bacteria</taxon>
        <taxon>Bacillati</taxon>
        <taxon>Actinomycetota</taxon>
        <taxon>Actinomycetes</taxon>
        <taxon>Micromonosporales</taxon>
        <taxon>Micromonosporaceae</taxon>
        <taxon>Rugosimonospora</taxon>
    </lineage>
</organism>
<evidence type="ECO:0000256" key="3">
    <source>
        <dbReference type="PROSITE-ProRule" id="PRU01091"/>
    </source>
</evidence>
<dbReference type="SUPFAM" id="SSF48452">
    <property type="entry name" value="TPR-like"/>
    <property type="match status" value="2"/>
</dbReference>
<evidence type="ECO:0000256" key="4">
    <source>
        <dbReference type="SAM" id="MobiDB-lite"/>
    </source>
</evidence>
<dbReference type="SMART" id="SM01043">
    <property type="entry name" value="BTAD"/>
    <property type="match status" value="1"/>
</dbReference>
<evidence type="ECO:0000259" key="5">
    <source>
        <dbReference type="PROSITE" id="PS51755"/>
    </source>
</evidence>
<dbReference type="InterPro" id="IPR011990">
    <property type="entry name" value="TPR-like_helical_dom_sf"/>
</dbReference>
<feature type="compositionally biased region" description="Low complexity" evidence="4">
    <location>
        <begin position="245"/>
        <end position="266"/>
    </location>
</feature>
<dbReference type="InterPro" id="IPR016032">
    <property type="entry name" value="Sig_transdc_resp-reg_C-effctor"/>
</dbReference>
<keyword evidence="7" id="KW-1185">Reference proteome</keyword>
<dbReference type="PANTHER" id="PTHR47691:SF3">
    <property type="entry name" value="HTH-TYPE TRANSCRIPTIONAL REGULATOR RV0890C-RELATED"/>
    <property type="match status" value="1"/>
</dbReference>
<dbReference type="Gene3D" id="1.10.10.10">
    <property type="entry name" value="Winged helix-like DNA-binding domain superfamily/Winged helix DNA-binding domain"/>
    <property type="match status" value="1"/>
</dbReference>
<name>A0ABP9RS97_9ACTN</name>
<dbReference type="InterPro" id="IPR049052">
    <property type="entry name" value="nSTAND1"/>
</dbReference>
<dbReference type="EMBL" id="BAABJQ010000006">
    <property type="protein sequence ID" value="GAA5184781.1"/>
    <property type="molecule type" value="Genomic_DNA"/>
</dbReference>
<protein>
    <recommendedName>
        <fullName evidence="5">OmpR/PhoB-type domain-containing protein</fullName>
    </recommendedName>
</protein>
<dbReference type="SMART" id="SM00862">
    <property type="entry name" value="Trans_reg_C"/>
    <property type="match status" value="1"/>
</dbReference>
<sequence>MQVGMLGPLEVRTGTGELVPVAGARLRALLILLALQPAATLSTDRLVEALWDERPPAGAGNALQALVSRLRRAVPGIAVLPRHSGYLLDLDPDRVDTVRFERLASAGRARLREDPAGAAATLRDALALWRGPALADVARADFARGTIVRLDELRLAAIQDRVDADLRLGAGASLIPELEELVATHPLREPLVALFIRALDAAGRRAEALELYERTRRRIAERLGAEPSAELASLHLAMLRSGHDAAPAPATQPTATATQPSAALPTTAPPTPLFRAAPHRATTDQAAADRPTAGGTAPDRAAPIQAAPIQAAPIQAAPIQAAPIQTAASRAGGSAPSAPLPGSGAGSGTGSADEPARSNLRAERTSLIGREEDLAQVGELLAAHRMITLTGPGGAGKTRLVEAAARAALHAQPDGAWLVELAPITDPAHVAAAVLDALGLRQTALATGGSLLMTGDPAGRLVGALSDKRALLVLDNCEHLIDAAAALADRILSACPDVTILATSREPLCIGGEALWPVRPLALPPEAADPVEPALIANCASVRLLTQRARAVRPDFEVNAGNAGAVAHICRALDGMPLAIELAAARLRSMSPEQLAARLDDRFTLLTGGSRTALARHQTLAAVVGWSWDLLDDAERALWRRLSVFAGGATLEAAERVCAGGLIGRDRVLDLLAALVDKSLLVMREDAGAARYHMLEIIKAYGQQRLDEAGERVALRRAHGRYFVRLAETAQYELVGARQLEWLDRLSADHDNLHAAVRNAVGAGDTMLAARLVAALGFYWWAHGHKVEGTELVSAALSLPVPAKEAGDGVPDDARVVAYAMGGLLAVDSRHSPDLAVPWFQTAARLAARVPEPRHPMVRLVTLITFVFEASMAVDKPVSLASLEEAMDDPFPWMAATARLIRAHVGLNFGRSPVGARADFQLALDRYRELGERWGTAFSLASLASLELWRGEFATAAANYREALRACQELGGRDDEAQFRAQLARTLWLLGERDQAHDQLAQARRLAQRLGLPEPRGQTAYISGDLARLEGNLVLARSELTGADELAAQYAVASQFHAILSASLAQVAIAAGDLDTARSHYTHAAEAALVSVDAPVIGQVLVAGADLALHAGDPAAAAALLGASTAVRGSPDLSNLDEPRVAAAARAALGAAAFDEAYRRGGAANLMTWSELPGARPAGDPDSLGPDA</sequence>
<dbReference type="SUPFAM" id="SSF46894">
    <property type="entry name" value="C-terminal effector domain of the bipartite response regulators"/>
    <property type="match status" value="1"/>
</dbReference>
<feature type="domain" description="OmpR/PhoB-type" evidence="5">
    <location>
        <begin position="1"/>
        <end position="107"/>
    </location>
</feature>
<dbReference type="RefSeq" id="WP_345629420.1">
    <property type="nucleotide sequence ID" value="NZ_BAABJQ010000006.1"/>
</dbReference>
<accession>A0ABP9RS97</accession>
<dbReference type="InterPro" id="IPR058852">
    <property type="entry name" value="HTH_77"/>
</dbReference>
<evidence type="ECO:0000256" key="1">
    <source>
        <dbReference type="ARBA" id="ARBA00005820"/>
    </source>
</evidence>
<dbReference type="Pfam" id="PF03704">
    <property type="entry name" value="BTAD"/>
    <property type="match status" value="1"/>
</dbReference>
<dbReference type="SUPFAM" id="SSF52540">
    <property type="entry name" value="P-loop containing nucleoside triphosphate hydrolases"/>
    <property type="match status" value="1"/>
</dbReference>
<feature type="region of interest" description="Disordered" evidence="4">
    <location>
        <begin position="243"/>
        <end position="300"/>
    </location>
</feature>
<dbReference type="CDD" id="cd15831">
    <property type="entry name" value="BTAD"/>
    <property type="match status" value="1"/>
</dbReference>
<dbReference type="Pfam" id="PF20703">
    <property type="entry name" value="nSTAND1"/>
    <property type="match status" value="1"/>
</dbReference>
<feature type="compositionally biased region" description="Low complexity" evidence="4">
    <location>
        <begin position="325"/>
        <end position="342"/>
    </location>
</feature>
<dbReference type="Pfam" id="PF25872">
    <property type="entry name" value="HTH_77"/>
    <property type="match status" value="1"/>
</dbReference>
<evidence type="ECO:0000256" key="2">
    <source>
        <dbReference type="ARBA" id="ARBA00023125"/>
    </source>
</evidence>
<comment type="caution">
    <text evidence="6">The sequence shown here is derived from an EMBL/GenBank/DDBJ whole genome shotgun (WGS) entry which is preliminary data.</text>
</comment>
<feature type="region of interest" description="Disordered" evidence="4">
    <location>
        <begin position="325"/>
        <end position="358"/>
    </location>
</feature>
<dbReference type="Gene3D" id="1.25.40.10">
    <property type="entry name" value="Tetratricopeptide repeat domain"/>
    <property type="match status" value="2"/>
</dbReference>
<gene>
    <name evidence="6" type="ORF">GCM10023322_27040</name>
</gene>
<proteinExistence type="inferred from homology"/>
<dbReference type="InterPro" id="IPR027417">
    <property type="entry name" value="P-loop_NTPase"/>
</dbReference>
<keyword evidence="2 3" id="KW-0238">DNA-binding</keyword>
<dbReference type="PROSITE" id="PS51755">
    <property type="entry name" value="OMPR_PHOB"/>
    <property type="match status" value="1"/>
</dbReference>
<dbReference type="Proteomes" id="UP001501570">
    <property type="component" value="Unassembled WGS sequence"/>
</dbReference>
<dbReference type="PRINTS" id="PR00364">
    <property type="entry name" value="DISEASERSIST"/>
</dbReference>
<dbReference type="InterPro" id="IPR036388">
    <property type="entry name" value="WH-like_DNA-bd_sf"/>
</dbReference>
<dbReference type="Gene3D" id="3.40.50.300">
    <property type="entry name" value="P-loop containing nucleotide triphosphate hydrolases"/>
    <property type="match status" value="1"/>
</dbReference>